<keyword evidence="1" id="KW-0479">Metal-binding</keyword>
<sequence length="957" mass="108685">MGGVCDGVSVVGEGGGVCDGVSVGVSIVACQFHEDRKINAVSKLLTRENAPPHGGDVFQPTRTIFKLIHSPLYKWDTYLTINVASSVFTRQILMPLLRTRHSGQMAITKAHHEHIKFLTPGDPKINILIKFYKDWMKTVTSIVYTRINILTKFYKYWMKTVTSTVYTNNNTNTYGRRTSHCHISSPCHFVTACKQKCGSEQVQTPQETPTNGRLRKSLTRTNLHGHHTLHKAANWLQTSAVTQIAPASDTNGRTNLLSKFYEDRKINVASGVLTRKNAPPPDSHVFKPTGIIFELVQDIIGMNLPTKFNEYRTEKCPAPWKPFFQANIIIFKLIQDFIETNLLTKFHEDWTINVASRVLTRCPAPGGHVFKATKTIFELIQDIIGTNLLTKFHDDQKINVTSRVFTRKAPPLWWQYIIGMNLLTEFHEDRTIKVASRVKNAPPLGGHVFQANVTIFELIQDIIKRNLLTIFHQDLTINVASRVLTRKNAPPPGSHVFEPTGIIFELVQDIIGMSLLTKFHEDWTINVASRVLTRFYYSHIRKDAPTRGSHIFQAKGTIFELIQDISRTNLLSKFHEDRKINVTSRVLTEKNAPPLGGNVFQANVLLYIYSHIRKNAPPPGGHVFKPTGIIFELVQDIIGMNLLTKFHEDWTINVASRMKDAPTLGSHIFQAKVTIFELIQDISGTNLLSKFHEDRKINVTSRVLTRKNAPPPGGHVFQPTSIIFELIQDIIGMNLLTKFYEDQTINVASRVFKRFYYSHIYPYKEKCPAPWQPYIIETNLLTIFHLDWTINVASRELTRQMLTPHNARTTDKKRSQKLARCAQTEGIEGMESIEGVGSDLHGIEGIEGDLEHHVPSGELPPQRFLAGRRTAPSLFFNGRRTTPLLFLSGRRTALLLKNMGRRNPEKCPLIKEIARQLCYEGFLYTKKKETKSTIRWECSQQRSENCKGTVTSDNPVS</sequence>
<reference evidence="5" key="1">
    <citation type="journal article" date="2019" name="bioRxiv">
        <title>The Genome of the Zebra Mussel, Dreissena polymorpha: A Resource for Invasive Species Research.</title>
        <authorList>
            <person name="McCartney M.A."/>
            <person name="Auch B."/>
            <person name="Kono T."/>
            <person name="Mallez S."/>
            <person name="Zhang Y."/>
            <person name="Obille A."/>
            <person name="Becker A."/>
            <person name="Abrahante J.E."/>
            <person name="Garbe J."/>
            <person name="Badalamenti J.P."/>
            <person name="Herman A."/>
            <person name="Mangelson H."/>
            <person name="Liachko I."/>
            <person name="Sullivan S."/>
            <person name="Sone E.D."/>
            <person name="Koren S."/>
            <person name="Silverstein K.A.T."/>
            <person name="Beckman K.B."/>
            <person name="Gohl D.M."/>
        </authorList>
    </citation>
    <scope>NUCLEOTIDE SEQUENCE</scope>
    <source>
        <strain evidence="5">Duluth1</strain>
        <tissue evidence="5">Whole animal</tissue>
    </source>
</reference>
<evidence type="ECO:0000256" key="2">
    <source>
        <dbReference type="ARBA" id="ARBA00022771"/>
    </source>
</evidence>
<reference evidence="5" key="2">
    <citation type="submission" date="2020-11" db="EMBL/GenBank/DDBJ databases">
        <authorList>
            <person name="McCartney M.A."/>
            <person name="Auch B."/>
            <person name="Kono T."/>
            <person name="Mallez S."/>
            <person name="Becker A."/>
            <person name="Gohl D.M."/>
            <person name="Silverstein K.A.T."/>
            <person name="Koren S."/>
            <person name="Bechman K.B."/>
            <person name="Herman A."/>
            <person name="Abrahante J.E."/>
            <person name="Garbe J."/>
        </authorList>
    </citation>
    <scope>NUCLEOTIDE SEQUENCE</scope>
    <source>
        <strain evidence="5">Duluth1</strain>
        <tissue evidence="5">Whole animal</tissue>
    </source>
</reference>
<evidence type="ECO:0000313" key="6">
    <source>
        <dbReference type="Proteomes" id="UP000828390"/>
    </source>
</evidence>
<dbReference type="Proteomes" id="UP000828390">
    <property type="component" value="Unassembled WGS sequence"/>
</dbReference>
<protein>
    <recommendedName>
        <fullName evidence="4">FLYWCH-type domain-containing protein</fullName>
    </recommendedName>
</protein>
<dbReference type="AlphaFoldDB" id="A0A9D4KFL0"/>
<evidence type="ECO:0000313" key="5">
    <source>
        <dbReference type="EMBL" id="KAH3838584.1"/>
    </source>
</evidence>
<dbReference type="Pfam" id="PF04500">
    <property type="entry name" value="FLYWCH"/>
    <property type="match status" value="1"/>
</dbReference>
<evidence type="ECO:0000259" key="4">
    <source>
        <dbReference type="Pfam" id="PF04500"/>
    </source>
</evidence>
<dbReference type="Gene3D" id="2.20.25.240">
    <property type="match status" value="1"/>
</dbReference>
<keyword evidence="6" id="KW-1185">Reference proteome</keyword>
<organism evidence="5 6">
    <name type="scientific">Dreissena polymorpha</name>
    <name type="common">Zebra mussel</name>
    <name type="synonym">Mytilus polymorpha</name>
    <dbReference type="NCBI Taxonomy" id="45954"/>
    <lineage>
        <taxon>Eukaryota</taxon>
        <taxon>Metazoa</taxon>
        <taxon>Spiralia</taxon>
        <taxon>Lophotrochozoa</taxon>
        <taxon>Mollusca</taxon>
        <taxon>Bivalvia</taxon>
        <taxon>Autobranchia</taxon>
        <taxon>Heteroconchia</taxon>
        <taxon>Euheterodonta</taxon>
        <taxon>Imparidentia</taxon>
        <taxon>Neoheterodontei</taxon>
        <taxon>Myida</taxon>
        <taxon>Dreissenoidea</taxon>
        <taxon>Dreissenidae</taxon>
        <taxon>Dreissena</taxon>
    </lineage>
</organism>
<proteinExistence type="predicted"/>
<name>A0A9D4KFL0_DREPO</name>
<dbReference type="GO" id="GO:0008270">
    <property type="term" value="F:zinc ion binding"/>
    <property type="evidence" value="ECO:0007669"/>
    <property type="project" value="UniProtKB-KW"/>
</dbReference>
<dbReference type="InterPro" id="IPR007588">
    <property type="entry name" value="Znf_FLYWCH"/>
</dbReference>
<keyword evidence="2" id="KW-0863">Zinc-finger</keyword>
<dbReference type="EMBL" id="JAIWYP010000004">
    <property type="protein sequence ID" value="KAH3838584.1"/>
    <property type="molecule type" value="Genomic_DNA"/>
</dbReference>
<feature type="domain" description="FLYWCH-type" evidence="4">
    <location>
        <begin position="915"/>
        <end position="953"/>
    </location>
</feature>
<keyword evidence="3" id="KW-0862">Zinc</keyword>
<gene>
    <name evidence="5" type="ORF">DPMN_111992</name>
</gene>
<evidence type="ECO:0000256" key="1">
    <source>
        <dbReference type="ARBA" id="ARBA00022723"/>
    </source>
</evidence>
<comment type="caution">
    <text evidence="5">The sequence shown here is derived from an EMBL/GenBank/DDBJ whole genome shotgun (WGS) entry which is preliminary data.</text>
</comment>
<evidence type="ECO:0000256" key="3">
    <source>
        <dbReference type="ARBA" id="ARBA00022833"/>
    </source>
</evidence>
<accession>A0A9D4KFL0</accession>